<dbReference type="Pfam" id="PF13560">
    <property type="entry name" value="HTH_31"/>
    <property type="match status" value="1"/>
</dbReference>
<feature type="domain" description="HTH cro/C1-type" evidence="1">
    <location>
        <begin position="18"/>
        <end position="72"/>
    </location>
</feature>
<protein>
    <submittedName>
        <fullName evidence="2">XRE family transcriptional regulator</fullName>
    </submittedName>
</protein>
<accession>A0A428W9P1</accession>
<proteinExistence type="predicted"/>
<evidence type="ECO:0000313" key="2">
    <source>
        <dbReference type="EMBL" id="RSM39826.1"/>
    </source>
</evidence>
<sequence length="289" mass="32112">MAKNKRVSVRQRRVSAELRTLRIAAGLTCLDVAKALDCSESKISRMETGDRGLYADDVSAILGLLRVPATKRTELLALVREGEERNWHEIHGKLPTNWKDLIRFENEAIGIKNYESQVVPGLAQTPEYARALLHGGDPRLTEAEVESLVSARLTRQLILSRRSAASVQLMVDEMVLHRPIGDSETMRAQLHHLLLLGRRSNVTFRVVPFSAGAHPGLRGPFVILEFGHEPSLVHVESRGTSSFLEEDHHVAMVKTAWREICAIALSHEDSARLVASTIGEPVPAEEHEP</sequence>
<dbReference type="CDD" id="cd00093">
    <property type="entry name" value="HTH_XRE"/>
    <property type="match status" value="1"/>
</dbReference>
<dbReference type="RefSeq" id="WP_020643398.1">
    <property type="nucleotide sequence ID" value="NZ_QHHU01000043.1"/>
</dbReference>
<dbReference type="InterPro" id="IPR010982">
    <property type="entry name" value="Lambda_DNA-bd_dom_sf"/>
</dbReference>
<dbReference type="GO" id="GO:0003677">
    <property type="term" value="F:DNA binding"/>
    <property type="evidence" value="ECO:0007669"/>
    <property type="project" value="InterPro"/>
</dbReference>
<dbReference type="Proteomes" id="UP000286716">
    <property type="component" value="Unassembled WGS sequence"/>
</dbReference>
<comment type="caution">
    <text evidence="2">The sequence shown here is derived from an EMBL/GenBank/DDBJ whole genome shotgun (WGS) entry which is preliminary data.</text>
</comment>
<dbReference type="PROSITE" id="PS50943">
    <property type="entry name" value="HTH_CROC1"/>
    <property type="match status" value="1"/>
</dbReference>
<keyword evidence="3" id="KW-1185">Reference proteome</keyword>
<evidence type="ECO:0000313" key="3">
    <source>
        <dbReference type="Proteomes" id="UP000286716"/>
    </source>
</evidence>
<dbReference type="SUPFAM" id="SSF47413">
    <property type="entry name" value="lambda repressor-like DNA-binding domains"/>
    <property type="match status" value="1"/>
</dbReference>
<dbReference type="EMBL" id="QHHU01000043">
    <property type="protein sequence ID" value="RSM39826.1"/>
    <property type="molecule type" value="Genomic_DNA"/>
</dbReference>
<dbReference type="InterPro" id="IPR001387">
    <property type="entry name" value="Cro/C1-type_HTH"/>
</dbReference>
<dbReference type="InterPro" id="IPR043917">
    <property type="entry name" value="DUF5753"/>
</dbReference>
<dbReference type="AlphaFoldDB" id="A0A428W9P1"/>
<organism evidence="2 3">
    <name type="scientific">Amycolatopsis balhimycina DSM 5908</name>
    <dbReference type="NCBI Taxonomy" id="1081091"/>
    <lineage>
        <taxon>Bacteria</taxon>
        <taxon>Bacillati</taxon>
        <taxon>Actinomycetota</taxon>
        <taxon>Actinomycetes</taxon>
        <taxon>Pseudonocardiales</taxon>
        <taxon>Pseudonocardiaceae</taxon>
        <taxon>Amycolatopsis</taxon>
    </lineage>
</organism>
<name>A0A428W9P1_AMYBA</name>
<dbReference type="Pfam" id="PF19054">
    <property type="entry name" value="DUF5753"/>
    <property type="match status" value="1"/>
</dbReference>
<gene>
    <name evidence="2" type="ORF">DMA12_28665</name>
</gene>
<dbReference type="OrthoDB" id="3436002at2"/>
<evidence type="ECO:0000259" key="1">
    <source>
        <dbReference type="PROSITE" id="PS50943"/>
    </source>
</evidence>
<dbReference type="SMART" id="SM00530">
    <property type="entry name" value="HTH_XRE"/>
    <property type="match status" value="1"/>
</dbReference>
<reference evidence="2 3" key="1">
    <citation type="submission" date="2018-05" db="EMBL/GenBank/DDBJ databases">
        <title>Evolution of GPA BGCs.</title>
        <authorList>
            <person name="Waglechner N."/>
            <person name="Wright G.D."/>
        </authorList>
    </citation>
    <scope>NUCLEOTIDE SEQUENCE [LARGE SCALE GENOMIC DNA]</scope>
    <source>
        <strain evidence="2 3">DSM 5908</strain>
    </source>
</reference>
<dbReference type="Gene3D" id="1.10.260.40">
    <property type="entry name" value="lambda repressor-like DNA-binding domains"/>
    <property type="match status" value="1"/>
</dbReference>